<dbReference type="AlphaFoldDB" id="A0AAD8PCP3"/>
<reference evidence="2" key="1">
    <citation type="submission" date="2023-08" db="EMBL/GenBank/DDBJ databases">
        <title>Draft sequence of the Babesia gibsoni genome.</title>
        <authorList>
            <person name="Yamagishi J.Y."/>
            <person name="Xuan X.X."/>
        </authorList>
    </citation>
    <scope>NUCLEOTIDE SEQUENCE</scope>
    <source>
        <strain evidence="2">Azabu</strain>
    </source>
</reference>
<dbReference type="GO" id="GO:0016779">
    <property type="term" value="F:nucleotidyltransferase activity"/>
    <property type="evidence" value="ECO:0007669"/>
    <property type="project" value="TreeGrafter"/>
</dbReference>
<accession>A0AAD8PCP3</accession>
<evidence type="ECO:0000313" key="2">
    <source>
        <dbReference type="EMBL" id="KAK1441679.1"/>
    </source>
</evidence>
<dbReference type="InterPro" id="IPR045886">
    <property type="entry name" value="ThiF/MoeB/HesA"/>
</dbReference>
<sequence>MSKILVVGAGGLGCEVIKNLVLYGCQSITIVDPDTIEIHNLSHQLLYRLEDCGHPKAKVAAERVNALGRVTTASYISSYIEDVPIRTIASFGVIVTTVDNFPSRRWINMVICIIQGLYKKSCTGTSIPLLIDCGSQELFGHVRVDAYNSCSLPNEPQFPEDCVRYILTQNWDYAGLFDNPRLDRGKLLERLLQESQEYAQTHGICQVTRGVVTEVLKRPIANISTTNSIIAAIALSIISMKDMEGNYYFYSGHGDTVLDAFLLEKQKDCMMCNSSILLVKASKSDTLEKFLMSIIAVLGGDGICVSSRKGTLYMGCDPMLRDLYSYRLTKTIGELQDIIDEVLYVTCKGLNSWCSVYIEF</sequence>
<dbReference type="GO" id="GO:0032446">
    <property type="term" value="P:protein modification by small protein conjugation"/>
    <property type="evidence" value="ECO:0007669"/>
    <property type="project" value="TreeGrafter"/>
</dbReference>
<dbReference type="InterPro" id="IPR035985">
    <property type="entry name" value="Ubiquitin-activating_enz"/>
</dbReference>
<dbReference type="SUPFAM" id="SSF69572">
    <property type="entry name" value="Activating enzymes of the ubiquitin-like proteins"/>
    <property type="match status" value="1"/>
</dbReference>
<proteinExistence type="predicted"/>
<dbReference type="PANTHER" id="PTHR10953">
    <property type="entry name" value="UBIQUITIN-ACTIVATING ENZYME E1"/>
    <property type="match status" value="1"/>
</dbReference>
<dbReference type="GO" id="GO:0005737">
    <property type="term" value="C:cytoplasm"/>
    <property type="evidence" value="ECO:0007669"/>
    <property type="project" value="TreeGrafter"/>
</dbReference>
<dbReference type="GO" id="GO:0008641">
    <property type="term" value="F:ubiquitin-like modifier activating enzyme activity"/>
    <property type="evidence" value="ECO:0007669"/>
    <property type="project" value="InterPro"/>
</dbReference>
<evidence type="ECO:0000313" key="3">
    <source>
        <dbReference type="Proteomes" id="UP001230268"/>
    </source>
</evidence>
<evidence type="ECO:0000259" key="1">
    <source>
        <dbReference type="Pfam" id="PF00899"/>
    </source>
</evidence>
<gene>
    <name evidence="2" type="ORF">BgAZ_500110</name>
</gene>
<organism evidence="2 3">
    <name type="scientific">Babesia gibsoni</name>
    <dbReference type="NCBI Taxonomy" id="33632"/>
    <lineage>
        <taxon>Eukaryota</taxon>
        <taxon>Sar</taxon>
        <taxon>Alveolata</taxon>
        <taxon>Apicomplexa</taxon>
        <taxon>Aconoidasida</taxon>
        <taxon>Piroplasmida</taxon>
        <taxon>Babesiidae</taxon>
        <taxon>Babesia</taxon>
    </lineage>
</organism>
<dbReference type="Gene3D" id="3.40.50.720">
    <property type="entry name" value="NAD(P)-binding Rossmann-like Domain"/>
    <property type="match status" value="1"/>
</dbReference>
<protein>
    <submittedName>
        <fullName evidence="2">Ubiquitin-activating enzyme like protein</fullName>
    </submittedName>
</protein>
<dbReference type="Proteomes" id="UP001230268">
    <property type="component" value="Unassembled WGS sequence"/>
</dbReference>
<dbReference type="EMBL" id="JAVEPI010000005">
    <property type="protein sequence ID" value="KAK1441679.1"/>
    <property type="molecule type" value="Genomic_DNA"/>
</dbReference>
<feature type="domain" description="THIF-type NAD/FAD binding fold" evidence="1">
    <location>
        <begin position="2"/>
        <end position="144"/>
    </location>
</feature>
<keyword evidence="3" id="KW-1185">Reference proteome</keyword>
<name>A0AAD8PCP3_BABGI</name>
<comment type="caution">
    <text evidence="2">The sequence shown here is derived from an EMBL/GenBank/DDBJ whole genome shotgun (WGS) entry which is preliminary data.</text>
</comment>
<dbReference type="InterPro" id="IPR000594">
    <property type="entry name" value="ThiF_NAD_FAD-bd"/>
</dbReference>
<dbReference type="PANTHER" id="PTHR10953:SF102">
    <property type="entry name" value="ADENYLYLTRANSFERASE AND SULFURTRANSFERASE MOCS3"/>
    <property type="match status" value="1"/>
</dbReference>
<dbReference type="Pfam" id="PF00899">
    <property type="entry name" value="ThiF"/>
    <property type="match status" value="1"/>
</dbReference>
<dbReference type="GO" id="GO:0004792">
    <property type="term" value="F:thiosulfate-cyanide sulfurtransferase activity"/>
    <property type="evidence" value="ECO:0007669"/>
    <property type="project" value="TreeGrafter"/>
</dbReference>